<dbReference type="eggNOG" id="ENOG5032FQ2">
    <property type="taxonomic scope" value="Bacteria"/>
</dbReference>
<dbReference type="PaxDb" id="246200-SPO1854"/>
<dbReference type="KEGG" id="sil:SPO1854"/>
<dbReference type="STRING" id="246200.SPO1854"/>
<sequence>MQTGTGPRYQPRQVSDLGIRSVGPVRFKIWGLCAAGRDVAEEDLACAQHFLSDAVLPAVAAQGDSDDLGFVIVHPGSAGLSIAAQWWVQGSVLCQRLFRREYGAAQPVDTTARPVVACVWELSIINAEQEAWRHTMMVPQPDPEAYLAARGGLTAV</sequence>
<evidence type="ECO:0000313" key="1">
    <source>
        <dbReference type="EMBL" id="AAV95133.1"/>
    </source>
</evidence>
<name>Q5LSB4_RUEPO</name>
<evidence type="ECO:0000313" key="2">
    <source>
        <dbReference type="Proteomes" id="UP000001023"/>
    </source>
</evidence>
<dbReference type="OrthoDB" id="8081243at2"/>
<keyword evidence="2" id="KW-1185">Reference proteome</keyword>
<organism evidence="1 2">
    <name type="scientific">Ruegeria pomeroyi (strain ATCC 700808 / DSM 15171 / DSS-3)</name>
    <name type="common">Silicibacter pomeroyi</name>
    <dbReference type="NCBI Taxonomy" id="246200"/>
    <lineage>
        <taxon>Bacteria</taxon>
        <taxon>Pseudomonadati</taxon>
        <taxon>Pseudomonadota</taxon>
        <taxon>Alphaproteobacteria</taxon>
        <taxon>Rhodobacterales</taxon>
        <taxon>Roseobacteraceae</taxon>
        <taxon>Ruegeria</taxon>
    </lineage>
</organism>
<reference evidence="1 2" key="2">
    <citation type="journal article" date="2014" name="Stand. Genomic Sci.">
        <title>An updated genome annotation for the model marine bacterium Ruegeria pomeroyi DSS-3.</title>
        <authorList>
            <person name="Rivers A.R."/>
            <person name="Smith C.B."/>
            <person name="Moran M.A."/>
        </authorList>
    </citation>
    <scope>GENOME REANNOTATION</scope>
    <source>
        <strain evidence="2">ATCC 700808 / DSM 15171 / DSS-3</strain>
    </source>
</reference>
<protein>
    <submittedName>
        <fullName evidence="1">Uncharacterized protein</fullName>
    </submittedName>
</protein>
<reference evidence="1 2" key="1">
    <citation type="journal article" date="2004" name="Nature">
        <title>Genome sequence of Silicibacter pomeroyi reveals adaptations to the marine environment.</title>
        <authorList>
            <person name="Moran M.A."/>
            <person name="Buchan A."/>
            <person name="Gonzalez J.M."/>
            <person name="Heidelberg J.F."/>
            <person name="Whitman W.B."/>
            <person name="Kiene R.P."/>
            <person name="Henriksen J.R."/>
            <person name="King G.M."/>
            <person name="Belas R."/>
            <person name="Fuqua C."/>
            <person name="Brinkac L."/>
            <person name="Lewis M."/>
            <person name="Johri S."/>
            <person name="Weaver B."/>
            <person name="Pai G."/>
            <person name="Eisen J.A."/>
            <person name="Rahe E."/>
            <person name="Sheldon W.M."/>
            <person name="Ye W."/>
            <person name="Miller T.R."/>
            <person name="Carlton J."/>
            <person name="Rasko D.A."/>
            <person name="Paulsen I.T."/>
            <person name="Ren Q."/>
            <person name="Daugherty S.C."/>
            <person name="Deboy R.T."/>
            <person name="Dodson R.J."/>
            <person name="Durkin A.S."/>
            <person name="Madupu R."/>
            <person name="Nelson W.C."/>
            <person name="Sullivan S.A."/>
            <person name="Rosovitz M.J."/>
            <person name="Haft D.H."/>
            <person name="Selengut J."/>
            <person name="Ward N."/>
        </authorList>
    </citation>
    <scope>NUCLEOTIDE SEQUENCE [LARGE SCALE GENOMIC DNA]</scope>
    <source>
        <strain evidence="2">ATCC 700808 / DSM 15171 / DSS-3</strain>
    </source>
</reference>
<dbReference type="Proteomes" id="UP000001023">
    <property type="component" value="Chromosome"/>
</dbReference>
<accession>Q5LSB4</accession>
<gene>
    <name evidence="1" type="ordered locus">SPO1854</name>
</gene>
<dbReference type="AlphaFoldDB" id="Q5LSB4"/>
<dbReference type="EMBL" id="CP000031">
    <property type="protein sequence ID" value="AAV95133.1"/>
    <property type="molecule type" value="Genomic_DNA"/>
</dbReference>
<proteinExistence type="predicted"/>
<dbReference type="HOGENOM" id="CLU_131922_1_0_5"/>